<name>A0A427B982_ENSVE</name>
<evidence type="ECO:0000313" key="2">
    <source>
        <dbReference type="Proteomes" id="UP000287651"/>
    </source>
</evidence>
<gene>
    <name evidence="1" type="ORF">B296_00012303</name>
</gene>
<accession>A0A427B982</accession>
<comment type="caution">
    <text evidence="1">The sequence shown here is derived from an EMBL/GenBank/DDBJ whole genome shotgun (WGS) entry which is preliminary data.</text>
</comment>
<reference evidence="1 2" key="1">
    <citation type="journal article" date="2014" name="Agronomy (Basel)">
        <title>A Draft Genome Sequence for Ensete ventricosum, the Drought-Tolerant Tree Against Hunger.</title>
        <authorList>
            <person name="Harrison J."/>
            <person name="Moore K.A."/>
            <person name="Paszkiewicz K."/>
            <person name="Jones T."/>
            <person name="Grant M."/>
            <person name="Ambacheew D."/>
            <person name="Muzemil S."/>
            <person name="Studholme D.J."/>
        </authorList>
    </citation>
    <scope>NUCLEOTIDE SEQUENCE [LARGE SCALE GENOMIC DNA]</scope>
</reference>
<dbReference type="Proteomes" id="UP000287651">
    <property type="component" value="Unassembled WGS sequence"/>
</dbReference>
<evidence type="ECO:0000313" key="1">
    <source>
        <dbReference type="EMBL" id="RRT85080.1"/>
    </source>
</evidence>
<dbReference type="EMBL" id="AMZH03000182">
    <property type="protein sequence ID" value="RRT85080.1"/>
    <property type="molecule type" value="Genomic_DNA"/>
</dbReference>
<sequence length="70" mass="7394">MVAARPIAGDRVAAVGPIIGDLPIGSNVSAKQRLLEQGIGGCAWVEQRLSRGRLRWPAVGKRSGCGKEQQ</sequence>
<protein>
    <submittedName>
        <fullName evidence="1">Uncharacterized protein</fullName>
    </submittedName>
</protein>
<organism evidence="1 2">
    <name type="scientific">Ensete ventricosum</name>
    <name type="common">Abyssinian banana</name>
    <name type="synonym">Musa ensete</name>
    <dbReference type="NCBI Taxonomy" id="4639"/>
    <lineage>
        <taxon>Eukaryota</taxon>
        <taxon>Viridiplantae</taxon>
        <taxon>Streptophyta</taxon>
        <taxon>Embryophyta</taxon>
        <taxon>Tracheophyta</taxon>
        <taxon>Spermatophyta</taxon>
        <taxon>Magnoliopsida</taxon>
        <taxon>Liliopsida</taxon>
        <taxon>Zingiberales</taxon>
        <taxon>Musaceae</taxon>
        <taxon>Ensete</taxon>
    </lineage>
</organism>
<proteinExistence type="predicted"/>
<dbReference type="AlphaFoldDB" id="A0A427B982"/>